<dbReference type="InterPro" id="IPR011852">
    <property type="entry name" value="TRAP_TAXI"/>
</dbReference>
<dbReference type="EMBL" id="UINC01001057">
    <property type="protein sequence ID" value="SUZ69263.1"/>
    <property type="molecule type" value="Genomic_DNA"/>
</dbReference>
<evidence type="ECO:0008006" key="2">
    <source>
        <dbReference type="Google" id="ProtNLM"/>
    </source>
</evidence>
<reference evidence="1" key="1">
    <citation type="submission" date="2018-05" db="EMBL/GenBank/DDBJ databases">
        <authorList>
            <person name="Lanie J.A."/>
            <person name="Ng W.-L."/>
            <person name="Kazmierczak K.M."/>
            <person name="Andrzejewski T.M."/>
            <person name="Davidsen T.M."/>
            <person name="Wayne K.J."/>
            <person name="Tettelin H."/>
            <person name="Glass J.I."/>
            <person name="Rusch D."/>
            <person name="Podicherti R."/>
            <person name="Tsui H.-C.T."/>
            <person name="Winkler M.E."/>
        </authorList>
    </citation>
    <scope>NUCLEOTIDE SEQUENCE</scope>
</reference>
<proteinExistence type="predicted"/>
<dbReference type="AlphaFoldDB" id="A0A381PV04"/>
<dbReference type="NCBIfam" id="TIGR02122">
    <property type="entry name" value="TRAP_TAXI"/>
    <property type="match status" value="1"/>
</dbReference>
<evidence type="ECO:0000313" key="1">
    <source>
        <dbReference type="EMBL" id="SUZ69263.1"/>
    </source>
</evidence>
<organism evidence="1">
    <name type="scientific">marine metagenome</name>
    <dbReference type="NCBI Taxonomy" id="408172"/>
    <lineage>
        <taxon>unclassified sequences</taxon>
        <taxon>metagenomes</taxon>
        <taxon>ecological metagenomes</taxon>
    </lineage>
</organism>
<dbReference type="PANTHER" id="PTHR42941:SF1">
    <property type="entry name" value="SLL1037 PROTEIN"/>
    <property type="match status" value="1"/>
</dbReference>
<sequence>MSMYAWKKIISFILLVGLISCSQDQRSRSISIGTNPAGTFYYAVGTGLAKLFSENLGIRATAQPAAGSVVYVPLINNGEISLGFSTSIEAGTYYRGKMNLQQQPNLRVLMRFWQMPYGFMVRGNSDIKRMEDLRGKKVIETQSANLTLKIGNRSMLRAAKLNDGEYESITVGGLPQGILAVTDGLVDAAPIALGQGNVRKAHATTPGGIRFIDMSDIKNVQDFYDKQGQGFNTYRVSADDNFPGAPEDLLTGAVDIYLVTSKAMTDQDAINIIELIEENWDVLEHQFSALKRGSPGTFVDNNHTIPFHPGAIKYYTETSRWSDQSEERNNELLNLH</sequence>
<dbReference type="Gene3D" id="3.40.190.10">
    <property type="entry name" value="Periplasmic binding protein-like II"/>
    <property type="match status" value="2"/>
</dbReference>
<gene>
    <name evidence="1" type="ORF">METZ01_LOCUS22117</name>
</gene>
<name>A0A381PV04_9ZZZZ</name>
<dbReference type="SUPFAM" id="SSF53850">
    <property type="entry name" value="Periplasmic binding protein-like II"/>
    <property type="match status" value="1"/>
</dbReference>
<dbReference type="PROSITE" id="PS51257">
    <property type="entry name" value="PROKAR_LIPOPROTEIN"/>
    <property type="match status" value="1"/>
</dbReference>
<dbReference type="Pfam" id="PF16868">
    <property type="entry name" value="NMT1_3"/>
    <property type="match status" value="1"/>
</dbReference>
<dbReference type="PANTHER" id="PTHR42941">
    <property type="entry name" value="SLL1037 PROTEIN"/>
    <property type="match status" value="1"/>
</dbReference>
<protein>
    <recommendedName>
        <fullName evidence="2">TAXI family TRAP transporter solute-binding subunit</fullName>
    </recommendedName>
</protein>
<accession>A0A381PV04</accession>